<keyword evidence="2" id="KW-0548">Nucleotidyltransferase</keyword>
<dbReference type="InterPro" id="IPR043502">
    <property type="entry name" value="DNA/RNA_pol_sf"/>
</dbReference>
<dbReference type="GO" id="GO:0004519">
    <property type="term" value="F:endonuclease activity"/>
    <property type="evidence" value="ECO:0007669"/>
    <property type="project" value="UniProtKB-KW"/>
</dbReference>
<evidence type="ECO:0000256" key="6">
    <source>
        <dbReference type="ARBA" id="ARBA00022918"/>
    </source>
</evidence>
<dbReference type="Proteomes" id="UP001630127">
    <property type="component" value="Unassembled WGS sequence"/>
</dbReference>
<feature type="domain" description="Reverse transcriptase RNase H-like" evidence="7">
    <location>
        <begin position="12"/>
        <end position="107"/>
    </location>
</feature>
<dbReference type="PANTHER" id="PTHR34072:SF55">
    <property type="entry name" value="DNA_RNA POLYMERASES SUPERFAMILY PROTEIN"/>
    <property type="match status" value="1"/>
</dbReference>
<organism evidence="8 9">
    <name type="scientific">Cinchona calisaya</name>
    <dbReference type="NCBI Taxonomy" id="153742"/>
    <lineage>
        <taxon>Eukaryota</taxon>
        <taxon>Viridiplantae</taxon>
        <taxon>Streptophyta</taxon>
        <taxon>Embryophyta</taxon>
        <taxon>Tracheophyta</taxon>
        <taxon>Spermatophyta</taxon>
        <taxon>Magnoliopsida</taxon>
        <taxon>eudicotyledons</taxon>
        <taxon>Gunneridae</taxon>
        <taxon>Pentapetalae</taxon>
        <taxon>asterids</taxon>
        <taxon>lamiids</taxon>
        <taxon>Gentianales</taxon>
        <taxon>Rubiaceae</taxon>
        <taxon>Cinchonoideae</taxon>
        <taxon>Cinchoneae</taxon>
        <taxon>Cinchona</taxon>
    </lineage>
</organism>
<name>A0ABD2Y169_9GENT</name>
<keyword evidence="6" id="KW-0695">RNA-directed DNA polymerase</keyword>
<evidence type="ECO:0000256" key="3">
    <source>
        <dbReference type="ARBA" id="ARBA00022722"/>
    </source>
</evidence>
<evidence type="ECO:0000313" key="9">
    <source>
        <dbReference type="Proteomes" id="UP001630127"/>
    </source>
</evidence>
<keyword evidence="4" id="KW-0255">Endonuclease</keyword>
<evidence type="ECO:0000259" key="7">
    <source>
        <dbReference type="Pfam" id="PF17917"/>
    </source>
</evidence>
<dbReference type="CDD" id="cd09274">
    <property type="entry name" value="RNase_HI_RT_Ty3"/>
    <property type="match status" value="1"/>
</dbReference>
<evidence type="ECO:0000256" key="4">
    <source>
        <dbReference type="ARBA" id="ARBA00022759"/>
    </source>
</evidence>
<dbReference type="EMBL" id="JBJUIK010000016">
    <property type="protein sequence ID" value="KAL3500918.1"/>
    <property type="molecule type" value="Genomic_DNA"/>
</dbReference>
<evidence type="ECO:0000313" key="8">
    <source>
        <dbReference type="EMBL" id="KAL3500918.1"/>
    </source>
</evidence>
<evidence type="ECO:0000256" key="2">
    <source>
        <dbReference type="ARBA" id="ARBA00022695"/>
    </source>
</evidence>
<evidence type="ECO:0000256" key="5">
    <source>
        <dbReference type="ARBA" id="ARBA00022801"/>
    </source>
</evidence>
<dbReference type="InterPro" id="IPR041373">
    <property type="entry name" value="RT_RNaseH"/>
</dbReference>
<accession>A0ABD2Y169</accession>
<comment type="caution">
    <text evidence="8">The sequence shown here is derived from an EMBL/GenBank/DDBJ whole genome shotgun (WGS) entry which is preliminary data.</text>
</comment>
<keyword evidence="3" id="KW-0540">Nuclease</keyword>
<sequence length="147" mass="16872">MSMTPVLALPNFMKPFVVETDAFHNGFVAVLMQEGRPLAYFNKSLSTRNMGLSIYEKELLALVTVVTKWRQYLEGHHFIIKIDHRSLKYLLEQRITIPMQQKWLTKLLGLSYEIQYRVGIENIVADSLSRRGDVGSECQSITQVLPA</sequence>
<dbReference type="PANTHER" id="PTHR34072">
    <property type="entry name" value="ENZYMATIC POLYPROTEIN-RELATED"/>
    <property type="match status" value="1"/>
</dbReference>
<reference evidence="8 9" key="1">
    <citation type="submission" date="2024-11" db="EMBL/GenBank/DDBJ databases">
        <title>A near-complete genome assembly of Cinchona calisaya.</title>
        <authorList>
            <person name="Lian D.C."/>
            <person name="Zhao X.W."/>
            <person name="Wei L."/>
        </authorList>
    </citation>
    <scope>NUCLEOTIDE SEQUENCE [LARGE SCALE GENOMIC DNA]</scope>
    <source>
        <tissue evidence="8">Nenye</tissue>
    </source>
</reference>
<dbReference type="Gene3D" id="3.10.20.370">
    <property type="match status" value="1"/>
</dbReference>
<dbReference type="SUPFAM" id="SSF56672">
    <property type="entry name" value="DNA/RNA polymerases"/>
    <property type="match status" value="1"/>
</dbReference>
<dbReference type="GO" id="GO:0003964">
    <property type="term" value="F:RNA-directed DNA polymerase activity"/>
    <property type="evidence" value="ECO:0007669"/>
    <property type="project" value="UniProtKB-KW"/>
</dbReference>
<dbReference type="AlphaFoldDB" id="A0ABD2Y169"/>
<keyword evidence="1" id="KW-0808">Transferase</keyword>
<keyword evidence="9" id="KW-1185">Reference proteome</keyword>
<protein>
    <recommendedName>
        <fullName evidence="7">Reverse transcriptase RNase H-like domain-containing protein</fullName>
    </recommendedName>
</protein>
<evidence type="ECO:0000256" key="1">
    <source>
        <dbReference type="ARBA" id="ARBA00022679"/>
    </source>
</evidence>
<proteinExistence type="predicted"/>
<dbReference type="Pfam" id="PF17917">
    <property type="entry name" value="RT_RNaseH"/>
    <property type="match status" value="1"/>
</dbReference>
<keyword evidence="5" id="KW-0378">Hydrolase</keyword>
<dbReference type="GO" id="GO:0016787">
    <property type="term" value="F:hydrolase activity"/>
    <property type="evidence" value="ECO:0007669"/>
    <property type="project" value="UniProtKB-KW"/>
</dbReference>
<gene>
    <name evidence="8" type="ORF">ACH5RR_040011</name>
</gene>